<evidence type="ECO:0000259" key="3">
    <source>
        <dbReference type="Pfam" id="PF16344"/>
    </source>
</evidence>
<dbReference type="PIRSF" id="PIRSF018266">
    <property type="entry name" value="FecR"/>
    <property type="match status" value="1"/>
</dbReference>
<name>A0ABS1R591_9SPHI</name>
<dbReference type="InterPro" id="IPR006860">
    <property type="entry name" value="FecR"/>
</dbReference>
<proteinExistence type="predicted"/>
<feature type="domain" description="FecR protein" evidence="2">
    <location>
        <begin position="174"/>
        <end position="269"/>
    </location>
</feature>
<dbReference type="EMBL" id="JAERTY010000004">
    <property type="protein sequence ID" value="MBL1409016.1"/>
    <property type="molecule type" value="Genomic_DNA"/>
</dbReference>
<dbReference type="Pfam" id="PF04773">
    <property type="entry name" value="FecR"/>
    <property type="match status" value="1"/>
</dbReference>
<dbReference type="Gene3D" id="3.55.50.30">
    <property type="match status" value="1"/>
</dbReference>
<keyword evidence="1" id="KW-1133">Transmembrane helix</keyword>
<evidence type="ECO:0000313" key="5">
    <source>
        <dbReference type="Proteomes" id="UP000625283"/>
    </source>
</evidence>
<evidence type="ECO:0000259" key="2">
    <source>
        <dbReference type="Pfam" id="PF04773"/>
    </source>
</evidence>
<dbReference type="RefSeq" id="WP_202102764.1">
    <property type="nucleotide sequence ID" value="NZ_JAERTY010000004.1"/>
</dbReference>
<dbReference type="PANTHER" id="PTHR30273">
    <property type="entry name" value="PERIPLASMIC SIGNAL SENSOR AND SIGMA FACTOR ACTIVATOR FECR-RELATED"/>
    <property type="match status" value="1"/>
</dbReference>
<dbReference type="InterPro" id="IPR032508">
    <property type="entry name" value="FecR_C"/>
</dbReference>
<feature type="domain" description="Protein FecR C-terminal" evidence="3">
    <location>
        <begin position="318"/>
        <end position="379"/>
    </location>
</feature>
<keyword evidence="1" id="KW-0472">Membrane</keyword>
<organism evidence="4 5">
    <name type="scientific">Sphingobacterium faecale</name>
    <dbReference type="NCBI Taxonomy" id="2803775"/>
    <lineage>
        <taxon>Bacteria</taxon>
        <taxon>Pseudomonadati</taxon>
        <taxon>Bacteroidota</taxon>
        <taxon>Sphingobacteriia</taxon>
        <taxon>Sphingobacteriales</taxon>
        <taxon>Sphingobacteriaceae</taxon>
        <taxon>Sphingobacterium</taxon>
    </lineage>
</organism>
<accession>A0ABS1R591</accession>
<dbReference type="Gene3D" id="2.60.120.1440">
    <property type="match status" value="1"/>
</dbReference>
<reference evidence="4 5" key="1">
    <citation type="submission" date="2021-01" db="EMBL/GenBank/DDBJ databases">
        <title>C459-1 draft genome sequence.</title>
        <authorList>
            <person name="Zhang X.-F."/>
        </authorList>
    </citation>
    <scope>NUCLEOTIDE SEQUENCE [LARGE SCALE GENOMIC DNA]</scope>
    <source>
        <strain evidence="5">C459-1</strain>
    </source>
</reference>
<keyword evidence="1" id="KW-0812">Transmembrane</keyword>
<dbReference type="Pfam" id="PF16344">
    <property type="entry name" value="FecR_C"/>
    <property type="match status" value="1"/>
</dbReference>
<evidence type="ECO:0000313" key="4">
    <source>
        <dbReference type="EMBL" id="MBL1409016.1"/>
    </source>
</evidence>
<dbReference type="InterPro" id="IPR012373">
    <property type="entry name" value="Ferrdict_sens_TM"/>
</dbReference>
<protein>
    <submittedName>
        <fullName evidence="4">FecR domain-containing protein</fullName>
    </submittedName>
</protein>
<evidence type="ECO:0000256" key="1">
    <source>
        <dbReference type="SAM" id="Phobius"/>
    </source>
</evidence>
<comment type="caution">
    <text evidence="4">The sequence shown here is derived from an EMBL/GenBank/DDBJ whole genome shotgun (WGS) entry which is preliminary data.</text>
</comment>
<dbReference type="PANTHER" id="PTHR30273:SF2">
    <property type="entry name" value="PROTEIN FECR"/>
    <property type="match status" value="1"/>
</dbReference>
<gene>
    <name evidence="4" type="ORF">JKG61_09665</name>
</gene>
<dbReference type="Proteomes" id="UP000625283">
    <property type="component" value="Unassembled WGS sequence"/>
</dbReference>
<feature type="transmembrane region" description="Helical" evidence="1">
    <location>
        <begin position="84"/>
        <end position="105"/>
    </location>
</feature>
<sequence length="380" mass="42869">MKESIDILFQRYLDGTYTVQDLDVLLQYFKLDEPDAAFEQRILAELKRDIDLERETAVRRLADDIGARLLEKIKDPYRIRRGQWIGRVAAAVLLFGLMGIGIFYYNQRDKAENTTTMSSKYGDEVLPGGMHASVTSDDGSEVVLDENYSGIIVGEDLIYKDGTSVGVRPTKHATLKTPRGGQYQLTLADGTSVWLNAASSLKYPTSFGNAERVVELDGEAYFEVTHQPDKPFVVVSQGQRVKVLGTTFNISTYKENRSTITTLIHGRVEVENTKSEQKQILKPGQQTLISSEAMKIITIDDVADYAAWKDGYYIRTGVKLEEVLPELERWYDVQFELKELPPLRAYVALSRNAKLSEVLDALTLNYGVKFKVDGRRVVIM</sequence>
<keyword evidence="5" id="KW-1185">Reference proteome</keyword>